<evidence type="ECO:0000313" key="2">
    <source>
        <dbReference type="Proteomes" id="UP000813462"/>
    </source>
</evidence>
<dbReference type="AlphaFoldDB" id="A0A978V3L7"/>
<dbReference type="Proteomes" id="UP000813462">
    <property type="component" value="Unassembled WGS sequence"/>
</dbReference>
<organism evidence="1 2">
    <name type="scientific">Ziziphus jujuba var. spinosa</name>
    <dbReference type="NCBI Taxonomy" id="714518"/>
    <lineage>
        <taxon>Eukaryota</taxon>
        <taxon>Viridiplantae</taxon>
        <taxon>Streptophyta</taxon>
        <taxon>Embryophyta</taxon>
        <taxon>Tracheophyta</taxon>
        <taxon>Spermatophyta</taxon>
        <taxon>Magnoliopsida</taxon>
        <taxon>eudicotyledons</taxon>
        <taxon>Gunneridae</taxon>
        <taxon>Pentapetalae</taxon>
        <taxon>rosids</taxon>
        <taxon>fabids</taxon>
        <taxon>Rosales</taxon>
        <taxon>Rhamnaceae</taxon>
        <taxon>Paliureae</taxon>
        <taxon>Ziziphus</taxon>
    </lineage>
</organism>
<name>A0A978V3L7_ZIZJJ</name>
<accession>A0A978V3L7</accession>
<sequence length="79" mass="8662">MKNIEPEIYYSGSEVRVVVAEDPGTGKSTLISYVTLIMSMPMRRLMSPPEDDYGTGAYDEADDTPDVVETKALPEGFAL</sequence>
<gene>
    <name evidence="1" type="ORF">FEM48_Zijuj07G0086400</name>
</gene>
<proteinExistence type="predicted"/>
<protein>
    <submittedName>
        <fullName evidence="1">Uncharacterized protein</fullName>
    </submittedName>
</protein>
<dbReference type="EMBL" id="JAEACU010000007">
    <property type="protein sequence ID" value="KAH7521950.1"/>
    <property type="molecule type" value="Genomic_DNA"/>
</dbReference>
<reference evidence="1" key="1">
    <citation type="journal article" date="2021" name="Front. Plant Sci.">
        <title>Chromosome-Scale Genome Assembly for Chinese Sour Jujube and Insights Into Its Genome Evolution and Domestication Signature.</title>
        <authorList>
            <person name="Shen L.-Y."/>
            <person name="Luo H."/>
            <person name="Wang X.-L."/>
            <person name="Wang X.-M."/>
            <person name="Qiu X.-J."/>
            <person name="Liu H."/>
            <person name="Zhou S.-S."/>
            <person name="Jia K.-H."/>
            <person name="Nie S."/>
            <person name="Bao Y.-T."/>
            <person name="Zhang R.-G."/>
            <person name="Yun Q.-Z."/>
            <person name="Chai Y.-H."/>
            <person name="Lu J.-Y."/>
            <person name="Li Y."/>
            <person name="Zhao S.-W."/>
            <person name="Mao J.-F."/>
            <person name="Jia S.-G."/>
            <person name="Mao Y.-M."/>
        </authorList>
    </citation>
    <scope>NUCLEOTIDE SEQUENCE</scope>
    <source>
        <strain evidence="1">AT0</strain>
        <tissue evidence="1">Leaf</tissue>
    </source>
</reference>
<comment type="caution">
    <text evidence="1">The sequence shown here is derived from an EMBL/GenBank/DDBJ whole genome shotgun (WGS) entry which is preliminary data.</text>
</comment>
<evidence type="ECO:0000313" key="1">
    <source>
        <dbReference type="EMBL" id="KAH7521950.1"/>
    </source>
</evidence>